<name>A0A1X0DZJ9_9MYCO</name>
<reference evidence="2 3" key="1">
    <citation type="submission" date="2017-02" db="EMBL/GenBank/DDBJ databases">
        <title>The new phylogeny of genus Mycobacterium.</title>
        <authorList>
            <person name="Tortoli E."/>
            <person name="Trovato A."/>
            <person name="Cirillo D.M."/>
        </authorList>
    </citation>
    <scope>NUCLEOTIDE SEQUENCE [LARGE SCALE GENOMIC DNA]</scope>
    <source>
        <strain evidence="2 3">DSM 45093</strain>
    </source>
</reference>
<protein>
    <submittedName>
        <fullName evidence="2">Uncharacterized protein</fullName>
    </submittedName>
</protein>
<organism evidence="2 3">
    <name type="scientific">Mycolicibacter kumamotonensis</name>
    <dbReference type="NCBI Taxonomy" id="354243"/>
    <lineage>
        <taxon>Bacteria</taxon>
        <taxon>Bacillati</taxon>
        <taxon>Actinomycetota</taxon>
        <taxon>Actinomycetes</taxon>
        <taxon>Mycobacteriales</taxon>
        <taxon>Mycobacteriaceae</taxon>
        <taxon>Mycolicibacter</taxon>
    </lineage>
</organism>
<dbReference type="PROSITE" id="PS51257">
    <property type="entry name" value="PROKAR_LIPOPROTEIN"/>
    <property type="match status" value="1"/>
</dbReference>
<gene>
    <name evidence="2" type="ORF">BST28_17550</name>
</gene>
<dbReference type="Proteomes" id="UP000192713">
    <property type="component" value="Unassembled WGS sequence"/>
</dbReference>
<dbReference type="EMBL" id="MVHU01000030">
    <property type="protein sequence ID" value="ORA77608.1"/>
    <property type="molecule type" value="Genomic_DNA"/>
</dbReference>
<evidence type="ECO:0000256" key="1">
    <source>
        <dbReference type="SAM" id="SignalP"/>
    </source>
</evidence>
<evidence type="ECO:0000313" key="3">
    <source>
        <dbReference type="Proteomes" id="UP000192713"/>
    </source>
</evidence>
<dbReference type="AlphaFoldDB" id="A0A1X0DZJ9"/>
<keyword evidence="1" id="KW-0732">Signal</keyword>
<comment type="caution">
    <text evidence="2">The sequence shown here is derived from an EMBL/GenBank/DDBJ whole genome shotgun (WGS) entry which is preliminary data.</text>
</comment>
<feature type="signal peptide" evidence="1">
    <location>
        <begin position="1"/>
        <end position="22"/>
    </location>
</feature>
<feature type="chain" id="PRO_5038567641" evidence="1">
    <location>
        <begin position="23"/>
        <end position="245"/>
    </location>
</feature>
<proteinExistence type="predicted"/>
<evidence type="ECO:0000313" key="2">
    <source>
        <dbReference type="EMBL" id="ORA77608.1"/>
    </source>
</evidence>
<sequence length="245" mass="25237">MNTRKQKVMAAGFIALAAISSAACSSHTDGHAAVSVAPSTAASPYEYTPSVTGTPTTKRAVMERVNVSAVAGMSDGDAVEAVAKAAKSWYVADLGVSMPTVRLDPTDLTQLKCAGDSRTHTDAARACPASLQIQWSEVYVAKMRDGGDSVHRVYSVMALMGHELGHIAQTVKDADTHNELQAECLAGAFVRAQGVPAAEAGRGAGTAIAAVDSRSGAHDDLLEAFASGYDVSNPAAVWSTCAAVK</sequence>
<accession>A0A1X0DZJ9</accession>